<name>A0AA36HCG1_CYLNA</name>
<evidence type="ECO:0000256" key="2">
    <source>
        <dbReference type="ARBA" id="ARBA00022679"/>
    </source>
</evidence>
<keyword evidence="8" id="KW-1185">Reference proteome</keyword>
<proteinExistence type="inferred from homology"/>
<accession>A0AA36HCG1</accession>
<dbReference type="Pfam" id="PF01323">
    <property type="entry name" value="DSBA"/>
    <property type="match status" value="1"/>
</dbReference>
<evidence type="ECO:0000256" key="1">
    <source>
        <dbReference type="ARBA" id="ARBA00006494"/>
    </source>
</evidence>
<dbReference type="PANTHER" id="PTHR42943">
    <property type="entry name" value="GLUTATHIONE S-TRANSFERASE KAPPA"/>
    <property type="match status" value="1"/>
</dbReference>
<evidence type="ECO:0000313" key="7">
    <source>
        <dbReference type="EMBL" id="CAJ0607529.1"/>
    </source>
</evidence>
<feature type="active site" description="Nucleophile" evidence="5">
    <location>
        <position position="18"/>
    </location>
</feature>
<protein>
    <recommendedName>
        <fullName evidence="4">Glutathione S-transferase kappa</fullName>
        <ecNumber evidence="4">2.5.1.18</ecNumber>
    </recommendedName>
</protein>
<sequence length="224" mass="25798">MSGTKEKVEIDLYYDVISPYAWIAFESLLRYEKVWAIKVNLKPFSLRNIMRESGNRPPGVVPAKAMYMAKDIQRNNEYWKLKLKAPKNFMELIKTKTSDTAMKLLLIVQKDQPEKLECVTREFWKRFWSNGEPIFDKEDFEKVLSASGITDPGKFIDQLKDESIEKQLEKNTSDAIDSGAFGAPWIVVHKGDEEHAFFGSDRLHLIAHLLGEKFQGGLTHLSKL</sequence>
<dbReference type="PANTHER" id="PTHR42943:SF2">
    <property type="entry name" value="GLUTATHIONE S-TRANSFERASE KAPPA 1"/>
    <property type="match status" value="1"/>
</dbReference>
<dbReference type="GO" id="GO:0004364">
    <property type="term" value="F:glutathione transferase activity"/>
    <property type="evidence" value="ECO:0007669"/>
    <property type="project" value="UniProtKB-UniRule"/>
</dbReference>
<comment type="catalytic activity">
    <reaction evidence="3 4">
        <text>RX + glutathione = an S-substituted glutathione + a halide anion + H(+)</text>
        <dbReference type="Rhea" id="RHEA:16437"/>
        <dbReference type="ChEBI" id="CHEBI:15378"/>
        <dbReference type="ChEBI" id="CHEBI:16042"/>
        <dbReference type="ChEBI" id="CHEBI:17792"/>
        <dbReference type="ChEBI" id="CHEBI:57925"/>
        <dbReference type="ChEBI" id="CHEBI:90779"/>
        <dbReference type="EC" id="2.5.1.18"/>
    </reaction>
</comment>
<dbReference type="GO" id="GO:0005777">
    <property type="term" value="C:peroxisome"/>
    <property type="evidence" value="ECO:0007669"/>
    <property type="project" value="TreeGrafter"/>
</dbReference>
<dbReference type="InterPro" id="IPR051924">
    <property type="entry name" value="GST_Kappa/NadH"/>
</dbReference>
<dbReference type="InterPro" id="IPR001853">
    <property type="entry name" value="DSBA-like_thioredoxin_dom"/>
</dbReference>
<reference evidence="7" key="1">
    <citation type="submission" date="2023-07" db="EMBL/GenBank/DDBJ databases">
        <authorList>
            <consortium name="CYATHOMIX"/>
        </authorList>
    </citation>
    <scope>NUCLEOTIDE SEQUENCE</scope>
    <source>
        <strain evidence="7">N/A</strain>
    </source>
</reference>
<organism evidence="7 8">
    <name type="scientific">Cylicocyclus nassatus</name>
    <name type="common">Nematode worm</name>
    <dbReference type="NCBI Taxonomy" id="53992"/>
    <lineage>
        <taxon>Eukaryota</taxon>
        <taxon>Metazoa</taxon>
        <taxon>Ecdysozoa</taxon>
        <taxon>Nematoda</taxon>
        <taxon>Chromadorea</taxon>
        <taxon>Rhabditida</taxon>
        <taxon>Rhabditina</taxon>
        <taxon>Rhabditomorpha</taxon>
        <taxon>Strongyloidea</taxon>
        <taxon>Strongylidae</taxon>
        <taxon>Cylicocyclus</taxon>
    </lineage>
</organism>
<evidence type="ECO:0000256" key="4">
    <source>
        <dbReference type="PIRNR" id="PIRNR006386"/>
    </source>
</evidence>
<dbReference type="Gene3D" id="3.40.30.10">
    <property type="entry name" value="Glutaredoxin"/>
    <property type="match status" value="1"/>
</dbReference>
<dbReference type="GO" id="GO:0004602">
    <property type="term" value="F:glutathione peroxidase activity"/>
    <property type="evidence" value="ECO:0007669"/>
    <property type="project" value="TreeGrafter"/>
</dbReference>
<dbReference type="SUPFAM" id="SSF52833">
    <property type="entry name" value="Thioredoxin-like"/>
    <property type="match status" value="1"/>
</dbReference>
<dbReference type="InterPro" id="IPR036249">
    <property type="entry name" value="Thioredoxin-like_sf"/>
</dbReference>
<evidence type="ECO:0000313" key="8">
    <source>
        <dbReference type="Proteomes" id="UP001176961"/>
    </source>
</evidence>
<keyword evidence="2 4" id="KW-0808">Transferase</keyword>
<dbReference type="FunFam" id="3.40.30.10:FF:000096">
    <property type="entry name" value="Glutathione S-transferase kappa"/>
    <property type="match status" value="1"/>
</dbReference>
<gene>
    <name evidence="7" type="ORF">CYNAS_LOCUS19512</name>
</gene>
<evidence type="ECO:0000259" key="6">
    <source>
        <dbReference type="Pfam" id="PF01323"/>
    </source>
</evidence>
<comment type="similarity">
    <text evidence="1 4">Belongs to the GST superfamily. Kappa family.</text>
</comment>
<feature type="domain" description="DSBA-like thioredoxin" evidence="6">
    <location>
        <begin position="10"/>
        <end position="210"/>
    </location>
</feature>
<evidence type="ECO:0000256" key="5">
    <source>
        <dbReference type="PIRSR" id="PIRSR006386-1"/>
    </source>
</evidence>
<comment type="caution">
    <text evidence="7">The sequence shown here is derived from an EMBL/GenBank/DDBJ whole genome shotgun (WGS) entry which is preliminary data.</text>
</comment>
<dbReference type="EC" id="2.5.1.18" evidence="4"/>
<dbReference type="PIRSF" id="PIRSF006386">
    <property type="entry name" value="HCCAis_GSTk"/>
    <property type="match status" value="1"/>
</dbReference>
<dbReference type="AlphaFoldDB" id="A0AA36HCG1"/>
<dbReference type="GO" id="GO:0006749">
    <property type="term" value="P:glutathione metabolic process"/>
    <property type="evidence" value="ECO:0007669"/>
    <property type="project" value="TreeGrafter"/>
</dbReference>
<dbReference type="GO" id="GO:0005739">
    <property type="term" value="C:mitochondrion"/>
    <property type="evidence" value="ECO:0007669"/>
    <property type="project" value="TreeGrafter"/>
</dbReference>
<evidence type="ECO:0000256" key="3">
    <source>
        <dbReference type="ARBA" id="ARBA00047960"/>
    </source>
</evidence>
<dbReference type="Proteomes" id="UP001176961">
    <property type="component" value="Unassembled WGS sequence"/>
</dbReference>
<dbReference type="InterPro" id="IPR014440">
    <property type="entry name" value="HCCAis_GSTk"/>
</dbReference>
<dbReference type="EMBL" id="CATQJL010000316">
    <property type="protein sequence ID" value="CAJ0607529.1"/>
    <property type="molecule type" value="Genomic_DNA"/>
</dbReference>